<evidence type="ECO:0000313" key="3">
    <source>
        <dbReference type="Proteomes" id="UP000581206"/>
    </source>
</evidence>
<comment type="caution">
    <text evidence="2">The sequence shown here is derived from an EMBL/GenBank/DDBJ whole genome shotgun (WGS) entry which is preliminary data.</text>
</comment>
<dbReference type="EMBL" id="JAAXOX010000002">
    <property type="protein sequence ID" value="NKY21877.1"/>
    <property type="molecule type" value="Genomic_DNA"/>
</dbReference>
<sequence>MWTLTVDQVGSRRVGDRVDALLAGLAADSPLVTAAPGAVLLPFERTVGDEVQAVIADAGLVVDLALHLVRIGGWSIGIGAGRVDTPLPPSSRAGSGTAFIHARAAVEAAKSRLRSVPLAVRGPRADLAAEAEGVLVLLGSVIDRRTEAGWAVIDRMSAATGEPGTRQQDIAAALGISQQAVSARLRAALWAEEVAARPAAARLLRLAAGDRHDGPRDDEGDEGEAG</sequence>
<protein>
    <recommendedName>
        <fullName evidence="4">DNA-binding protein</fullName>
    </recommendedName>
</protein>
<proteinExistence type="predicted"/>
<feature type="compositionally biased region" description="Basic and acidic residues" evidence="1">
    <location>
        <begin position="208"/>
        <end position="217"/>
    </location>
</feature>
<evidence type="ECO:0000313" key="2">
    <source>
        <dbReference type="EMBL" id="NKY21877.1"/>
    </source>
</evidence>
<evidence type="ECO:0000256" key="1">
    <source>
        <dbReference type="SAM" id="MobiDB-lite"/>
    </source>
</evidence>
<reference evidence="2 3" key="1">
    <citation type="submission" date="2020-04" db="EMBL/GenBank/DDBJ databases">
        <title>MicrobeNet Type strains.</title>
        <authorList>
            <person name="Nicholson A.C."/>
        </authorList>
    </citation>
    <scope>NUCLEOTIDE SEQUENCE [LARGE SCALE GENOMIC DNA]</scope>
    <source>
        <strain evidence="2 3">ATCC BAA-788</strain>
    </source>
</reference>
<feature type="region of interest" description="Disordered" evidence="1">
    <location>
        <begin position="206"/>
        <end position="226"/>
    </location>
</feature>
<dbReference type="Proteomes" id="UP000581206">
    <property type="component" value="Unassembled WGS sequence"/>
</dbReference>
<evidence type="ECO:0008006" key="4">
    <source>
        <dbReference type="Google" id="ProtNLM"/>
    </source>
</evidence>
<gene>
    <name evidence="2" type="ORF">HGA03_04285</name>
</gene>
<accession>A0A7X6QY75</accession>
<name>A0A7X6QY75_9CELL</name>
<organism evidence="2 3">
    <name type="scientific">Cellulomonas denverensis</name>
    <dbReference type="NCBI Taxonomy" id="264297"/>
    <lineage>
        <taxon>Bacteria</taxon>
        <taxon>Bacillati</taxon>
        <taxon>Actinomycetota</taxon>
        <taxon>Actinomycetes</taxon>
        <taxon>Micrococcales</taxon>
        <taxon>Cellulomonadaceae</taxon>
        <taxon>Cellulomonas</taxon>
    </lineage>
</organism>
<keyword evidence="3" id="KW-1185">Reference proteome</keyword>
<dbReference type="RefSeq" id="WP_168629008.1">
    <property type="nucleotide sequence ID" value="NZ_BONL01000002.1"/>
</dbReference>
<dbReference type="AlphaFoldDB" id="A0A7X6QY75"/>